<evidence type="ECO:0000259" key="2">
    <source>
        <dbReference type="PROSITE" id="PS50883"/>
    </source>
</evidence>
<dbReference type="InterPro" id="IPR000160">
    <property type="entry name" value="GGDEF_dom"/>
</dbReference>
<protein>
    <submittedName>
        <fullName evidence="4">Phytochrome-like protein cph2</fullName>
    </submittedName>
</protein>
<evidence type="ECO:0000259" key="3">
    <source>
        <dbReference type="PROSITE" id="PS50887"/>
    </source>
</evidence>
<feature type="domain" description="EAL" evidence="2">
    <location>
        <begin position="483"/>
        <end position="738"/>
    </location>
</feature>
<dbReference type="InterPro" id="IPR043128">
    <property type="entry name" value="Rev_trsase/Diguanyl_cyclase"/>
</dbReference>
<dbReference type="CDD" id="cd18774">
    <property type="entry name" value="PDC2_HK_sensor"/>
    <property type="match status" value="1"/>
</dbReference>
<dbReference type="SUPFAM" id="SSF141868">
    <property type="entry name" value="EAL domain-like"/>
    <property type="match status" value="1"/>
</dbReference>
<dbReference type="GO" id="GO:0071111">
    <property type="term" value="F:cyclic-guanylate-specific phosphodiesterase activity"/>
    <property type="evidence" value="ECO:0007669"/>
    <property type="project" value="InterPro"/>
</dbReference>
<dbReference type="NCBIfam" id="TIGR00254">
    <property type="entry name" value="GGDEF"/>
    <property type="match status" value="1"/>
</dbReference>
<keyword evidence="1" id="KW-1133">Transmembrane helix</keyword>
<feature type="transmembrane region" description="Helical" evidence="1">
    <location>
        <begin position="21"/>
        <end position="40"/>
    </location>
</feature>
<dbReference type="InterPro" id="IPR050706">
    <property type="entry name" value="Cyclic-di-GMP_PDE-like"/>
</dbReference>
<sequence length="738" mass="84285">MKKIGKNIVNKKPSIYPVGKLIYIYIILIVIIVLMIFNTINLNNTLGSSTNTYVNDVTSQLADDISMRIEAIKSSLRLLSDSINILPDNQEISSFLQKKCKSLEFTDLFVIDDKGNTIPEQSETFDLSLVSSSFKGENNLIYLDGQSLLFSTPIYDEKGISKVLIGIRDKENIQNLIKPKSFNGQGLSCIIDQNGNVVISPTDLKPFMQLDNIFKDGTDTDAVNHIKKMRKNIINGKSGVFEFTASDDTSLIISYHYLDHNDWTLLTLVPGELISSGTNQYIFYNFILVACVICVFSVLLYLIFLSYKKHKNWLEKIAFTDPLTAGLNNAGFQLDAQKLVNTAPPSNYTVIFLDIKQFKLINQNYGFNKGNDVLKHIYNVIYNNVSSNELVARSENDHFFICLNESNKQIIQTRLDMIIAEINSFAKNKASQLTILQGACLIENPNSEINIIQDYARLACRLNSKKSKCTYYDKEILDTMKKEQELNDLFENSIKNKDFHMFLQPKIIISNNKIGGAEALVRWFHPERGTIYPSDFIPLFERNDNIIKLDLYIFEEVCIFLQDMIARGEKPFVISVNVSRVHFKDNDFLKAFARIKEQYRIPNNLIELELTESIFFDNQQIESIKDTIHQIHQYGFLCSLDDFGAGFSSLGLLKDFKVDGIKMDKKFFDDISSQKSKDIIANFIELADKLNISLVAEGIETLEQLEFLKSVHCNMVQGYIYSKPLPVDEFILWLKTIK</sequence>
<organism evidence="4">
    <name type="scientific">Thomasclavelia ramosa</name>
    <dbReference type="NCBI Taxonomy" id="1547"/>
    <lineage>
        <taxon>Bacteria</taxon>
        <taxon>Bacillati</taxon>
        <taxon>Bacillota</taxon>
        <taxon>Erysipelotrichia</taxon>
        <taxon>Erysipelotrichales</taxon>
        <taxon>Coprobacillaceae</taxon>
        <taxon>Thomasclavelia</taxon>
    </lineage>
</organism>
<keyword evidence="1" id="KW-0472">Membrane</keyword>
<evidence type="ECO:0000313" key="4">
    <source>
        <dbReference type="EMBL" id="VYT60900.1"/>
    </source>
</evidence>
<name>A0A6N2Y536_9FIRM</name>
<dbReference type="CDD" id="cd01948">
    <property type="entry name" value="EAL"/>
    <property type="match status" value="1"/>
</dbReference>
<dbReference type="InterPro" id="IPR035919">
    <property type="entry name" value="EAL_sf"/>
</dbReference>
<dbReference type="InterPro" id="IPR029787">
    <property type="entry name" value="Nucleotide_cyclase"/>
</dbReference>
<dbReference type="EMBL" id="CACRTL010000013">
    <property type="protein sequence ID" value="VYT60900.1"/>
    <property type="molecule type" value="Genomic_DNA"/>
</dbReference>
<dbReference type="Gene3D" id="3.20.20.450">
    <property type="entry name" value="EAL domain"/>
    <property type="match status" value="1"/>
</dbReference>
<dbReference type="InterPro" id="IPR001633">
    <property type="entry name" value="EAL_dom"/>
</dbReference>
<accession>A0A6N2Y536</accession>
<gene>
    <name evidence="4" type="primary">cph2_4</name>
    <name evidence="4" type="ORF">CRLFYP8_01566</name>
</gene>
<evidence type="ECO:0000256" key="1">
    <source>
        <dbReference type="SAM" id="Phobius"/>
    </source>
</evidence>
<dbReference type="Pfam" id="PF00563">
    <property type="entry name" value="EAL"/>
    <property type="match status" value="1"/>
</dbReference>
<dbReference type="PANTHER" id="PTHR33121:SF71">
    <property type="entry name" value="OXYGEN SENSOR PROTEIN DOSP"/>
    <property type="match status" value="1"/>
</dbReference>
<proteinExistence type="predicted"/>
<dbReference type="SUPFAM" id="SSF55073">
    <property type="entry name" value="Nucleotide cyclase"/>
    <property type="match status" value="1"/>
</dbReference>
<dbReference type="SMART" id="SM00052">
    <property type="entry name" value="EAL"/>
    <property type="match status" value="1"/>
</dbReference>
<dbReference type="PROSITE" id="PS50883">
    <property type="entry name" value="EAL"/>
    <property type="match status" value="1"/>
</dbReference>
<dbReference type="PANTHER" id="PTHR33121">
    <property type="entry name" value="CYCLIC DI-GMP PHOSPHODIESTERASE PDEF"/>
    <property type="match status" value="1"/>
</dbReference>
<dbReference type="Gene3D" id="3.30.450.20">
    <property type="entry name" value="PAS domain"/>
    <property type="match status" value="1"/>
</dbReference>
<dbReference type="Pfam" id="PF00990">
    <property type="entry name" value="GGDEF"/>
    <property type="match status" value="1"/>
</dbReference>
<feature type="domain" description="GGDEF" evidence="3">
    <location>
        <begin position="346"/>
        <end position="474"/>
    </location>
</feature>
<dbReference type="PROSITE" id="PS50887">
    <property type="entry name" value="GGDEF"/>
    <property type="match status" value="1"/>
</dbReference>
<dbReference type="Gene3D" id="3.30.70.270">
    <property type="match status" value="1"/>
</dbReference>
<dbReference type="AlphaFoldDB" id="A0A6N2Y536"/>
<dbReference type="RefSeq" id="WP_156635185.1">
    <property type="nucleotide sequence ID" value="NZ_CACRTL010000013.1"/>
</dbReference>
<keyword evidence="1" id="KW-0812">Transmembrane</keyword>
<reference evidence="4" key="1">
    <citation type="submission" date="2019-11" db="EMBL/GenBank/DDBJ databases">
        <authorList>
            <person name="Feng L."/>
        </authorList>
    </citation>
    <scope>NUCLEOTIDE SEQUENCE</scope>
    <source>
        <strain evidence="4">CramosumLFYP8</strain>
    </source>
</reference>
<feature type="transmembrane region" description="Helical" evidence="1">
    <location>
        <begin position="281"/>
        <end position="304"/>
    </location>
</feature>
<dbReference type="SMART" id="SM00267">
    <property type="entry name" value="GGDEF"/>
    <property type="match status" value="1"/>
</dbReference>